<feature type="transmembrane region" description="Helical" evidence="6">
    <location>
        <begin position="340"/>
        <end position="360"/>
    </location>
</feature>
<dbReference type="RefSeq" id="WP_274454734.1">
    <property type="nucleotide sequence ID" value="NZ_CP067097.1"/>
</dbReference>
<evidence type="ECO:0000256" key="3">
    <source>
        <dbReference type="ARBA" id="ARBA00022692"/>
    </source>
</evidence>
<name>A0ABT9XIZ9_9BACL</name>
<feature type="transmembrane region" description="Helical" evidence="6">
    <location>
        <begin position="411"/>
        <end position="433"/>
    </location>
</feature>
<evidence type="ECO:0000313" key="9">
    <source>
        <dbReference type="Proteomes" id="UP001232973"/>
    </source>
</evidence>
<feature type="transmembrane region" description="Helical" evidence="6">
    <location>
        <begin position="147"/>
        <end position="172"/>
    </location>
</feature>
<dbReference type="Gene3D" id="1.20.1250.20">
    <property type="entry name" value="MFS general substrate transporter like domains"/>
    <property type="match status" value="2"/>
</dbReference>
<protein>
    <submittedName>
        <fullName evidence="8">Nitrate/nitrite transporter NarK</fullName>
    </submittedName>
</protein>
<feature type="transmembrane region" description="Helical" evidence="6">
    <location>
        <begin position="178"/>
        <end position="197"/>
    </location>
</feature>
<gene>
    <name evidence="8" type="ORF">J2S03_001872</name>
</gene>
<dbReference type="PROSITE" id="PS50850">
    <property type="entry name" value="MFS"/>
    <property type="match status" value="1"/>
</dbReference>
<organism evidence="8 9">
    <name type="scientific">Alicyclobacillus cycloheptanicus</name>
    <dbReference type="NCBI Taxonomy" id="1457"/>
    <lineage>
        <taxon>Bacteria</taxon>
        <taxon>Bacillati</taxon>
        <taxon>Bacillota</taxon>
        <taxon>Bacilli</taxon>
        <taxon>Bacillales</taxon>
        <taxon>Alicyclobacillaceae</taxon>
        <taxon>Alicyclobacillus</taxon>
    </lineage>
</organism>
<dbReference type="PANTHER" id="PTHR43826">
    <property type="entry name" value="GLUCOSE-6-PHOSPHATE EXCHANGER SLC37A4"/>
    <property type="match status" value="1"/>
</dbReference>
<dbReference type="Proteomes" id="UP001232973">
    <property type="component" value="Unassembled WGS sequence"/>
</dbReference>
<dbReference type="InterPro" id="IPR036259">
    <property type="entry name" value="MFS_trans_sf"/>
</dbReference>
<evidence type="ECO:0000259" key="7">
    <source>
        <dbReference type="PROSITE" id="PS50850"/>
    </source>
</evidence>
<reference evidence="8 9" key="1">
    <citation type="submission" date="2023-07" db="EMBL/GenBank/DDBJ databases">
        <title>Genomic Encyclopedia of Type Strains, Phase IV (KMG-IV): sequencing the most valuable type-strain genomes for metagenomic binning, comparative biology and taxonomic classification.</title>
        <authorList>
            <person name="Goeker M."/>
        </authorList>
    </citation>
    <scope>NUCLEOTIDE SEQUENCE [LARGE SCALE GENOMIC DNA]</scope>
    <source>
        <strain evidence="8 9">DSM 4006</strain>
    </source>
</reference>
<feature type="transmembrane region" description="Helical" evidence="6">
    <location>
        <begin position="313"/>
        <end position="334"/>
    </location>
</feature>
<keyword evidence="9" id="KW-1185">Reference proteome</keyword>
<accession>A0ABT9XIZ9</accession>
<keyword evidence="4 6" id="KW-1133">Transmembrane helix</keyword>
<evidence type="ECO:0000256" key="6">
    <source>
        <dbReference type="SAM" id="Phobius"/>
    </source>
</evidence>
<dbReference type="InterPro" id="IPR020846">
    <property type="entry name" value="MFS_dom"/>
</dbReference>
<comment type="caution">
    <text evidence="8">The sequence shown here is derived from an EMBL/GenBank/DDBJ whole genome shotgun (WGS) entry which is preliminary data.</text>
</comment>
<feature type="domain" description="Major facilitator superfamily (MFS) profile" evidence="7">
    <location>
        <begin position="23"/>
        <end position="438"/>
    </location>
</feature>
<dbReference type="EMBL" id="JAUSTP010000013">
    <property type="protein sequence ID" value="MDQ0190009.1"/>
    <property type="molecule type" value="Genomic_DNA"/>
</dbReference>
<dbReference type="SUPFAM" id="SSF103473">
    <property type="entry name" value="MFS general substrate transporter"/>
    <property type="match status" value="1"/>
</dbReference>
<keyword evidence="3 6" id="KW-0812">Transmembrane</keyword>
<feature type="transmembrane region" description="Helical" evidence="6">
    <location>
        <begin position="52"/>
        <end position="73"/>
    </location>
</feature>
<dbReference type="InterPro" id="IPR011701">
    <property type="entry name" value="MFS"/>
</dbReference>
<feature type="transmembrane region" description="Helical" evidence="6">
    <location>
        <begin position="279"/>
        <end position="301"/>
    </location>
</feature>
<feature type="transmembrane region" description="Helical" evidence="6">
    <location>
        <begin position="372"/>
        <end position="391"/>
    </location>
</feature>
<dbReference type="InterPro" id="IPR051337">
    <property type="entry name" value="OPA_Antiporter"/>
</dbReference>
<evidence type="ECO:0000256" key="4">
    <source>
        <dbReference type="ARBA" id="ARBA00022989"/>
    </source>
</evidence>
<evidence type="ECO:0000256" key="5">
    <source>
        <dbReference type="ARBA" id="ARBA00023136"/>
    </source>
</evidence>
<feature type="transmembrane region" description="Helical" evidence="6">
    <location>
        <begin position="85"/>
        <end position="104"/>
    </location>
</feature>
<dbReference type="Pfam" id="PF07690">
    <property type="entry name" value="MFS_1"/>
    <property type="match status" value="1"/>
</dbReference>
<keyword evidence="2" id="KW-0813">Transport</keyword>
<dbReference type="PANTHER" id="PTHR43826:SF3">
    <property type="entry name" value="GLUCOSE-6-PHOSPHATE EXCHANGER SLC37A4"/>
    <property type="match status" value="1"/>
</dbReference>
<feature type="transmembrane region" description="Helical" evidence="6">
    <location>
        <begin position="243"/>
        <end position="267"/>
    </location>
</feature>
<keyword evidence="5 6" id="KW-0472">Membrane</keyword>
<evidence type="ECO:0000313" key="8">
    <source>
        <dbReference type="EMBL" id="MDQ0190009.1"/>
    </source>
</evidence>
<feature type="transmembrane region" description="Helical" evidence="6">
    <location>
        <begin position="110"/>
        <end position="135"/>
    </location>
</feature>
<comment type="subcellular location">
    <subcellularLocation>
        <location evidence="1">Cell membrane</location>
        <topology evidence="1">Multi-pass membrane protein</topology>
    </subcellularLocation>
</comment>
<evidence type="ECO:0000256" key="1">
    <source>
        <dbReference type="ARBA" id="ARBA00004651"/>
    </source>
</evidence>
<sequence length="448" mass="47517">MNAVERGLAIGRGVGRWWRKWLVVVLVALSYLLVFSQRTGPGLITDQLQSEFHVSAAVLGTMTSVQYLLYMVLQIPVGLSGDRFGPERLFAAGVLLDGLGTLVFSRADAFVWLLLGRAIVGLGDALIWVNLVIILAKRYLPQQFGALLGIVGMGGNLGALLTTLPFAAWIAAAGWRTPFSILAGVLMLVAVCDWLALSGGRGAAKRRRDGGLSDADPDSQENRVKIHPVPVRRILADVVRDRLSWATFACHFGIVGTYMGFVSLWAVPYFMAAYHVSRAGASSFTLVGFIGALVGGPITGAMSDRMGSRRRPYVVLQALVALSWITLWLGGGAWPAVVTYVQMLVIGFGNGGSLLTFAAIRDQTPMERSGVMSGFANTGGFFSAVLLPVAFGAVVDALSPQAASSTPSMHALAAGLMVPAVFSVIGVAGALLLPERQNLSEKSQEVAL</sequence>
<evidence type="ECO:0000256" key="2">
    <source>
        <dbReference type="ARBA" id="ARBA00022448"/>
    </source>
</evidence>
<feature type="transmembrane region" description="Helical" evidence="6">
    <location>
        <begin position="21"/>
        <end position="40"/>
    </location>
</feature>
<proteinExistence type="predicted"/>